<evidence type="ECO:0000313" key="3">
    <source>
        <dbReference type="EMBL" id="CAF4132171.1"/>
    </source>
</evidence>
<dbReference type="PROSITE" id="PS00028">
    <property type="entry name" value="ZINC_FINGER_C2H2_1"/>
    <property type="match status" value="1"/>
</dbReference>
<evidence type="ECO:0000259" key="1">
    <source>
        <dbReference type="PROSITE" id="PS00028"/>
    </source>
</evidence>
<dbReference type="Proteomes" id="UP000663833">
    <property type="component" value="Unassembled WGS sequence"/>
</dbReference>
<dbReference type="InterPro" id="IPR036236">
    <property type="entry name" value="Znf_C2H2_sf"/>
</dbReference>
<dbReference type="SUPFAM" id="SSF57667">
    <property type="entry name" value="beta-beta-alpha zinc fingers"/>
    <property type="match status" value="1"/>
</dbReference>
<organism evidence="3 4">
    <name type="scientific">Rotaria socialis</name>
    <dbReference type="NCBI Taxonomy" id="392032"/>
    <lineage>
        <taxon>Eukaryota</taxon>
        <taxon>Metazoa</taxon>
        <taxon>Spiralia</taxon>
        <taxon>Gnathifera</taxon>
        <taxon>Rotifera</taxon>
        <taxon>Eurotatoria</taxon>
        <taxon>Bdelloidea</taxon>
        <taxon>Philodinida</taxon>
        <taxon>Philodinidae</taxon>
        <taxon>Rotaria</taxon>
    </lineage>
</organism>
<dbReference type="Proteomes" id="UP000663851">
    <property type="component" value="Unassembled WGS sequence"/>
</dbReference>
<dbReference type="AlphaFoldDB" id="A0A819X103"/>
<feature type="domain" description="C2H2-type" evidence="1">
    <location>
        <begin position="61"/>
        <end position="83"/>
    </location>
</feature>
<sequence length="86" mass="9654">MNTNLKQSDSVEVLSSTLSKPTSTILQLSHPTNVTRTINNTNSNNNNNNQTTTKSVRRFSCAVCNIDLSNQKHFNSHLNSRQHQQV</sequence>
<evidence type="ECO:0000313" key="4">
    <source>
        <dbReference type="Proteomes" id="UP000663851"/>
    </source>
</evidence>
<protein>
    <recommendedName>
        <fullName evidence="1">C2H2-type domain-containing protein</fullName>
    </recommendedName>
</protein>
<proteinExistence type="predicted"/>
<dbReference type="EMBL" id="CAJNYD010001863">
    <property type="protein sequence ID" value="CAF3370623.1"/>
    <property type="molecule type" value="Genomic_DNA"/>
</dbReference>
<reference evidence="3" key="1">
    <citation type="submission" date="2021-02" db="EMBL/GenBank/DDBJ databases">
        <authorList>
            <person name="Nowell W R."/>
        </authorList>
    </citation>
    <scope>NUCLEOTIDE SEQUENCE</scope>
</reference>
<dbReference type="Gene3D" id="3.30.160.60">
    <property type="entry name" value="Classic Zinc Finger"/>
    <property type="match status" value="1"/>
</dbReference>
<evidence type="ECO:0000313" key="2">
    <source>
        <dbReference type="EMBL" id="CAF3370623.1"/>
    </source>
</evidence>
<comment type="caution">
    <text evidence="3">The sequence shown here is derived from an EMBL/GenBank/DDBJ whole genome shotgun (WGS) entry which is preliminary data.</text>
</comment>
<gene>
    <name evidence="3" type="ORF">HFQ381_LOCUS3148</name>
    <name evidence="2" type="ORF">LUA448_LOCUS14803</name>
</gene>
<dbReference type="Pfam" id="PF12874">
    <property type="entry name" value="zf-met"/>
    <property type="match status" value="1"/>
</dbReference>
<name>A0A819X103_9BILA</name>
<accession>A0A819X103</accession>
<dbReference type="EMBL" id="CAJOBO010000111">
    <property type="protein sequence ID" value="CAF4132171.1"/>
    <property type="molecule type" value="Genomic_DNA"/>
</dbReference>
<dbReference type="InterPro" id="IPR013087">
    <property type="entry name" value="Znf_C2H2_type"/>
</dbReference>